<dbReference type="EMBL" id="ABEXCJ050000001">
    <property type="protein sequence ID" value="EMR4589102.1"/>
    <property type="molecule type" value="Genomic_DNA"/>
</dbReference>
<dbReference type="AlphaFoldDB" id="A0AAD2VQX2"/>
<reference evidence="1" key="1">
    <citation type="submission" date="2023-10" db="EMBL/GenBank/DDBJ databases">
        <authorList>
            <consortium name="Clinical and Environmental Microbiology Branch: Whole genome sequencing antimicrobial resistance pathogens in the healthcare setting"/>
        </authorList>
    </citation>
    <scope>NUCLEOTIDE SEQUENCE</scope>
    <source>
        <strain evidence="1">2020QW-00022</strain>
    </source>
</reference>
<evidence type="ECO:0000313" key="2">
    <source>
        <dbReference type="EMBL" id="EMR4589102.1"/>
    </source>
</evidence>
<name>A0AAD2VQX2_PRORE</name>
<evidence type="ECO:0000313" key="1">
    <source>
        <dbReference type="EMBL" id="ELR5216915.1"/>
    </source>
</evidence>
<organism evidence="1">
    <name type="scientific">Providencia rettgeri</name>
    <dbReference type="NCBI Taxonomy" id="587"/>
    <lineage>
        <taxon>Bacteria</taxon>
        <taxon>Pseudomonadati</taxon>
        <taxon>Pseudomonadota</taxon>
        <taxon>Gammaproteobacteria</taxon>
        <taxon>Enterobacterales</taxon>
        <taxon>Morganellaceae</taxon>
        <taxon>Providencia</taxon>
    </lineage>
</organism>
<dbReference type="EMBL" id="ABEXCJ040000001">
    <property type="protein sequence ID" value="ELR5216915.1"/>
    <property type="molecule type" value="Genomic_DNA"/>
</dbReference>
<comment type="caution">
    <text evidence="1">The sequence shown here is derived from an EMBL/GenBank/DDBJ whole genome shotgun (WGS) entry which is preliminary data.</text>
</comment>
<protein>
    <submittedName>
        <fullName evidence="1">Uncharacterized protein</fullName>
    </submittedName>
</protein>
<accession>A0AAD2VQX2</accession>
<sequence>MKIQGDLWKYKIPLFYGQCNFFVCKDLTDKGMNNEANILCMSKKMTQAYVNNLSENDLSLIAISFLNAVNVFQTIDLWSSQNLKMLNAAIADLRNIYIQLV</sequence>
<proteinExistence type="predicted"/>
<gene>
    <name evidence="2" type="ORF">M0K77_001385</name>
    <name evidence="1" type="ORF">M0K77_RS06925</name>
</gene>